<dbReference type="Proteomes" id="UP000199398">
    <property type="component" value="Unassembled WGS sequence"/>
</dbReference>
<dbReference type="SUPFAM" id="SSF51735">
    <property type="entry name" value="NAD(P)-binding Rossmann-fold domains"/>
    <property type="match status" value="1"/>
</dbReference>
<dbReference type="PANTHER" id="PTHR43162:SF1">
    <property type="entry name" value="PRESTALK A DIFFERENTIATION PROTEIN A"/>
    <property type="match status" value="1"/>
</dbReference>
<dbReference type="Gene3D" id="3.90.25.10">
    <property type="entry name" value="UDP-galactose 4-epimerase, domain 1"/>
    <property type="match status" value="1"/>
</dbReference>
<dbReference type="EMBL" id="FOUP01000001">
    <property type="protein sequence ID" value="SFM78937.1"/>
    <property type="molecule type" value="Genomic_DNA"/>
</dbReference>
<accession>A0A1I4TQW9</accession>
<dbReference type="AlphaFoldDB" id="A0A1I4TQW9"/>
<name>A0A1I4TQW9_9PSEU</name>
<evidence type="ECO:0000313" key="1">
    <source>
        <dbReference type="EMBL" id="SFM78937.1"/>
    </source>
</evidence>
<protein>
    <submittedName>
        <fullName evidence="1">NAD(P)H dehydrogenase (Quinone)</fullName>
    </submittedName>
</protein>
<gene>
    <name evidence="1" type="ORF">SAMN05421805_1011530</name>
</gene>
<proteinExistence type="predicted"/>
<sequence length="134" mass="14142">METGALPGPVGARATYVTRSDCAAVAAAILAEGGHEGQFLEITGPEAVDVDGIARALTEATGRPVRFEPQTASEAAAAFEARGVQREMAEAAAQFWRCAAEGWLDTTTHAVRRIAGRPPTTLAEFFETQRNALL</sequence>
<organism evidence="1 2">
    <name type="scientific">Saccharopolyspora antimicrobica</name>
    <dbReference type="NCBI Taxonomy" id="455193"/>
    <lineage>
        <taxon>Bacteria</taxon>
        <taxon>Bacillati</taxon>
        <taxon>Actinomycetota</taxon>
        <taxon>Actinomycetes</taxon>
        <taxon>Pseudonocardiales</taxon>
        <taxon>Pseudonocardiaceae</taxon>
        <taxon>Saccharopolyspora</taxon>
    </lineage>
</organism>
<dbReference type="InterPro" id="IPR036291">
    <property type="entry name" value="NAD(P)-bd_dom_sf"/>
</dbReference>
<dbReference type="Gene3D" id="3.40.50.720">
    <property type="entry name" value="NAD(P)-binding Rossmann-like Domain"/>
    <property type="match status" value="1"/>
</dbReference>
<dbReference type="PANTHER" id="PTHR43162">
    <property type="match status" value="1"/>
</dbReference>
<reference evidence="1 2" key="1">
    <citation type="submission" date="2016-10" db="EMBL/GenBank/DDBJ databases">
        <authorList>
            <person name="de Groot N.N."/>
        </authorList>
    </citation>
    <scope>NUCLEOTIDE SEQUENCE [LARGE SCALE GENOMIC DNA]</scope>
    <source>
        <strain evidence="1 2">CPCC 201259</strain>
    </source>
</reference>
<dbReference type="STRING" id="455193.SAMN05421805_1011530"/>
<dbReference type="InterPro" id="IPR051604">
    <property type="entry name" value="Ergot_Alk_Oxidoreductase"/>
</dbReference>
<dbReference type="OrthoDB" id="3243290at2"/>
<dbReference type="RefSeq" id="WP_093146863.1">
    <property type="nucleotide sequence ID" value="NZ_FOUP01000001.1"/>
</dbReference>
<evidence type="ECO:0000313" key="2">
    <source>
        <dbReference type="Proteomes" id="UP000199398"/>
    </source>
</evidence>